<organism evidence="6 7">
    <name type="scientific">Babesia microti (strain RI)</name>
    <dbReference type="NCBI Taxonomy" id="1133968"/>
    <lineage>
        <taxon>Eukaryota</taxon>
        <taxon>Sar</taxon>
        <taxon>Alveolata</taxon>
        <taxon>Apicomplexa</taxon>
        <taxon>Aconoidasida</taxon>
        <taxon>Piroplasmida</taxon>
        <taxon>Babesiidae</taxon>
        <taxon>Babesia</taxon>
    </lineage>
</organism>
<feature type="region of interest" description="Disordered" evidence="4">
    <location>
        <begin position="1"/>
        <end position="62"/>
    </location>
</feature>
<feature type="compositionally biased region" description="Basic and acidic residues" evidence="4">
    <location>
        <begin position="568"/>
        <end position="590"/>
    </location>
</feature>
<reference evidence="6 7" key="2">
    <citation type="journal article" date="2013" name="PLoS ONE">
        <title>Whole genome mapping and re-organization of the nuclear and mitochondrial genomes of Babesia microti isolates.</title>
        <authorList>
            <person name="Cornillot E."/>
            <person name="Dassouli A."/>
            <person name="Garg A."/>
            <person name="Pachikara N."/>
            <person name="Randazzo S."/>
            <person name="Depoix D."/>
            <person name="Carcy B."/>
            <person name="Delbecq S."/>
            <person name="Frutos R."/>
            <person name="Silva J.C."/>
            <person name="Sutton R."/>
            <person name="Krause P.J."/>
            <person name="Mamoun C.B."/>
        </authorList>
    </citation>
    <scope>NUCLEOTIDE SEQUENCE [LARGE SCALE GENOMIC DNA]</scope>
    <source>
        <strain evidence="6 7">RI</strain>
    </source>
</reference>
<evidence type="ECO:0000256" key="3">
    <source>
        <dbReference type="ARBA" id="ARBA00022917"/>
    </source>
</evidence>
<dbReference type="GO" id="GO:0016281">
    <property type="term" value="C:eukaryotic translation initiation factor 4F complex"/>
    <property type="evidence" value="ECO:0007669"/>
    <property type="project" value="TreeGrafter"/>
</dbReference>
<dbReference type="GO" id="GO:0003729">
    <property type="term" value="F:mRNA binding"/>
    <property type="evidence" value="ECO:0007669"/>
    <property type="project" value="TreeGrafter"/>
</dbReference>
<keyword evidence="7" id="KW-1185">Reference proteome</keyword>
<accession>A0A0K3AU75</accession>
<evidence type="ECO:0000256" key="1">
    <source>
        <dbReference type="ARBA" id="ARBA00005775"/>
    </source>
</evidence>
<name>A0A0K3AU75_BABMR</name>
<evidence type="ECO:0000256" key="4">
    <source>
        <dbReference type="SAM" id="MobiDB-lite"/>
    </source>
</evidence>
<feature type="domain" description="MIF4G" evidence="5">
    <location>
        <begin position="123"/>
        <end position="334"/>
    </location>
</feature>
<evidence type="ECO:0000313" key="7">
    <source>
        <dbReference type="Proteomes" id="UP000002899"/>
    </source>
</evidence>
<feature type="region of interest" description="Disordered" evidence="4">
    <location>
        <begin position="563"/>
        <end position="688"/>
    </location>
</feature>
<protein>
    <submittedName>
        <fullName evidence="6">Eukaryotic translation initiation factor 4G</fullName>
    </submittedName>
</protein>
<dbReference type="Pfam" id="PF02854">
    <property type="entry name" value="MIF4G"/>
    <property type="match status" value="1"/>
</dbReference>
<reference evidence="6 7" key="1">
    <citation type="journal article" date="2012" name="Nucleic Acids Res.">
        <title>Sequencing of the smallest Apicomplexan genome from the human pathogen Babesia microti.</title>
        <authorList>
            <person name="Cornillot E."/>
            <person name="Hadj-Kaddour K."/>
            <person name="Dassouli A."/>
            <person name="Noel B."/>
            <person name="Ranwez V."/>
            <person name="Vacherie B."/>
            <person name="Augagneur Y."/>
            <person name="Bres V."/>
            <person name="Duclos A."/>
            <person name="Randazzo S."/>
            <person name="Carcy B."/>
            <person name="Debierre-Grockiego F."/>
            <person name="Delbecq S."/>
            <person name="Moubri-Menage K."/>
            <person name="Shams-Eldin H."/>
            <person name="Usmani-Brown S."/>
            <person name="Bringaud F."/>
            <person name="Wincker P."/>
            <person name="Vivares C.P."/>
            <person name="Schwarz R.T."/>
            <person name="Schetters T.P."/>
            <person name="Krause P.J."/>
            <person name="Gorenflot A."/>
            <person name="Berry V."/>
            <person name="Barbe V."/>
            <person name="Ben Mamoun C."/>
        </authorList>
    </citation>
    <scope>NUCLEOTIDE SEQUENCE [LARGE SCALE GENOMIC DNA]</scope>
    <source>
        <strain evidence="6 7">RI</strain>
    </source>
</reference>
<dbReference type="EMBL" id="LN871598">
    <property type="protein sequence ID" value="CTQ41146.1"/>
    <property type="molecule type" value="Genomic_DNA"/>
</dbReference>
<dbReference type="OrthoDB" id="514777at2759"/>
<dbReference type="PANTHER" id="PTHR23253:SF9">
    <property type="entry name" value="EUKARYOTIC TRANSLATION INITIATION FACTOR 4 GAMMA 2"/>
    <property type="match status" value="1"/>
</dbReference>
<keyword evidence="3" id="KW-0648">Protein biosynthesis</keyword>
<proteinExistence type="inferred from homology"/>
<comment type="similarity">
    <text evidence="1">Belongs to the eukaryotic initiation factor 4G family.</text>
</comment>
<dbReference type="GeneID" id="24425188"/>
<feature type="compositionally biased region" description="Basic and acidic residues" evidence="4">
    <location>
        <begin position="1"/>
        <end position="11"/>
    </location>
</feature>
<evidence type="ECO:0000259" key="5">
    <source>
        <dbReference type="SMART" id="SM00543"/>
    </source>
</evidence>
<evidence type="ECO:0000313" key="6">
    <source>
        <dbReference type="EMBL" id="CTQ41146.1"/>
    </source>
</evidence>
<dbReference type="InterPro" id="IPR016024">
    <property type="entry name" value="ARM-type_fold"/>
</dbReference>
<dbReference type="GO" id="GO:0003743">
    <property type="term" value="F:translation initiation factor activity"/>
    <property type="evidence" value="ECO:0007669"/>
    <property type="project" value="UniProtKB-KW"/>
</dbReference>
<feature type="compositionally biased region" description="Gly residues" evidence="4">
    <location>
        <begin position="638"/>
        <end position="653"/>
    </location>
</feature>
<feature type="compositionally biased region" description="Basic and acidic residues" evidence="4">
    <location>
        <begin position="623"/>
        <end position="632"/>
    </location>
</feature>
<gene>
    <name evidence="6" type="ORF">BMR1_03g02730</name>
</gene>
<dbReference type="InterPro" id="IPR003890">
    <property type="entry name" value="MIF4G-like_typ-3"/>
</dbReference>
<feature type="region of interest" description="Disordered" evidence="4">
    <location>
        <begin position="470"/>
        <end position="504"/>
    </location>
</feature>
<dbReference type="VEuPathDB" id="PiroplasmaDB:BMR1_03g02730"/>
<dbReference type="SUPFAM" id="SSF48371">
    <property type="entry name" value="ARM repeat"/>
    <property type="match status" value="1"/>
</dbReference>
<dbReference type="SMART" id="SM00543">
    <property type="entry name" value="MIF4G"/>
    <property type="match status" value="1"/>
</dbReference>
<evidence type="ECO:0000256" key="2">
    <source>
        <dbReference type="ARBA" id="ARBA00022540"/>
    </source>
</evidence>
<dbReference type="KEGG" id="bmic:BMR1_03g02730"/>
<dbReference type="AlphaFoldDB" id="A0A0K3AU75"/>
<dbReference type="Gene3D" id="1.25.40.180">
    <property type="match status" value="1"/>
</dbReference>
<sequence>MELKRENHAFSEKSQQNFEASNDIAASHGTKVQTPAEVQGAVPSATSQSNNTPSHTNRLDPVKNIKNNSISQIVSRNSLSKKINNGSAAGVVEETSRGTMCEKKVWIPPQKRNPSISREEAITRQVNSMLNKLTIEKFETIADKIAVLVEKTTSVGELNLIANLVLDKAVIEPDWSEMYADLCQILKWRAPHFEAQGKFSFSTCLLSKIQHEYECMPRELSPYTADDAGSHKLKKRLLGIVKIIGELFLRKMFGFKVINSLVIDLVISREEPFEHFIECFLQLIYTTGYYIEQSTYNPALDMWFGRLTELMGRKVYSKRIKYVMQDVLDLRKSNWKKNLHRETAKALSELRYQVEAEDIVGGHHLAAQYGNIVTVGQRVNISSNLAYGNYMRAQEMLANERAKERSVIKPELEKLDSFTFPQIDFKYSFVDAAPTDAISEEASPKISKMTHPVNREVNYDDIFLAASGTRAPGSTNKKGKAPMHDHVSNNDGLKGANSRHNGKKLQSELSRRCSAKRYNKPAEQAASFTTFKPAASNTVPATGPKKETHRVEINKSASDAFLPNTKQSDYHRQVSATEERATQHLLDDRPRRKPGNIKQNLKVFTEVAQQGQRTKPTKHNHDHGRNAQHNDNKNSMGSMGGGVNNGARGGQNGKIGSTKKHPSVNAASGVGVHGKRRSGSFKGLDHELRLPQIEDLTISK</sequence>
<reference evidence="6 7" key="3">
    <citation type="journal article" date="2016" name="Sci. Rep.">
        <title>Genome-wide diversity and gene expression profiling of Babesia microti isolates identify polymorphic genes that mediate host-pathogen interactions.</title>
        <authorList>
            <person name="Silva J.C."/>
            <person name="Cornillot E."/>
            <person name="McCracken C."/>
            <person name="Usmani-Brown S."/>
            <person name="Dwivedi A."/>
            <person name="Ifeonu O.O."/>
            <person name="Crabtree J."/>
            <person name="Gotia H.T."/>
            <person name="Virji A.Z."/>
            <person name="Reynes C."/>
            <person name="Colinge J."/>
            <person name="Kumar V."/>
            <person name="Lawres L."/>
            <person name="Pazzi J.E."/>
            <person name="Pablo J.V."/>
            <person name="Hung C."/>
            <person name="Brancato J."/>
            <person name="Kumari P."/>
            <person name="Orvis J."/>
            <person name="Tretina K."/>
            <person name="Chibucos M."/>
            <person name="Ott S."/>
            <person name="Sadzewicz L."/>
            <person name="Sengamalay N."/>
            <person name="Shetty A.C."/>
            <person name="Su Q."/>
            <person name="Tallon L."/>
            <person name="Fraser C.M."/>
            <person name="Frutos R."/>
            <person name="Molina D.M."/>
            <person name="Krause P.J."/>
            <person name="Ben Mamoun C."/>
        </authorList>
    </citation>
    <scope>NUCLEOTIDE SEQUENCE [LARGE SCALE GENOMIC DNA]</scope>
    <source>
        <strain evidence="6 7">RI</strain>
    </source>
</reference>
<keyword evidence="2 6" id="KW-0396">Initiation factor</keyword>
<dbReference type="PANTHER" id="PTHR23253">
    <property type="entry name" value="EUKARYOTIC TRANSLATION INITIATION FACTOR 4 GAMMA"/>
    <property type="match status" value="1"/>
</dbReference>
<dbReference type="RefSeq" id="XP_012649157.1">
    <property type="nucleotide sequence ID" value="XM_012793703.1"/>
</dbReference>
<feature type="compositionally biased region" description="Polar residues" evidence="4">
    <location>
        <begin position="44"/>
        <end position="56"/>
    </location>
</feature>
<dbReference type="Proteomes" id="UP000002899">
    <property type="component" value="Chromosome III"/>
</dbReference>